<organism evidence="3 4">
    <name type="scientific">Ascobolus immersus RN42</name>
    <dbReference type="NCBI Taxonomy" id="1160509"/>
    <lineage>
        <taxon>Eukaryota</taxon>
        <taxon>Fungi</taxon>
        <taxon>Dikarya</taxon>
        <taxon>Ascomycota</taxon>
        <taxon>Pezizomycotina</taxon>
        <taxon>Pezizomycetes</taxon>
        <taxon>Pezizales</taxon>
        <taxon>Ascobolaceae</taxon>
        <taxon>Ascobolus</taxon>
    </lineage>
</organism>
<feature type="compositionally biased region" description="Polar residues" evidence="2">
    <location>
        <begin position="413"/>
        <end position="434"/>
    </location>
</feature>
<dbReference type="PANTHER" id="PTHR23248:SF9">
    <property type="entry name" value="PHOSPHOLIPID SCRAMBLASE"/>
    <property type="match status" value="1"/>
</dbReference>
<dbReference type="AlphaFoldDB" id="A0A3N4IJG7"/>
<evidence type="ECO:0000313" key="3">
    <source>
        <dbReference type="EMBL" id="RPA86285.1"/>
    </source>
</evidence>
<accession>A0A3N4IJG7</accession>
<gene>
    <name evidence="3" type="ORF">BJ508DRAFT_411453</name>
</gene>
<feature type="compositionally biased region" description="Polar residues" evidence="2">
    <location>
        <begin position="442"/>
        <end position="455"/>
    </location>
</feature>
<dbReference type="OrthoDB" id="191150at2759"/>
<feature type="compositionally biased region" description="Gly residues" evidence="2">
    <location>
        <begin position="382"/>
        <end position="405"/>
    </location>
</feature>
<dbReference type="EMBL" id="ML119650">
    <property type="protein sequence ID" value="RPA86285.1"/>
    <property type="molecule type" value="Genomic_DNA"/>
</dbReference>
<dbReference type="Pfam" id="PF03803">
    <property type="entry name" value="Scramblase"/>
    <property type="match status" value="2"/>
</dbReference>
<keyword evidence="4" id="KW-1185">Reference proteome</keyword>
<dbReference type="GO" id="GO:0005886">
    <property type="term" value="C:plasma membrane"/>
    <property type="evidence" value="ECO:0007669"/>
    <property type="project" value="TreeGrafter"/>
</dbReference>
<evidence type="ECO:0000256" key="2">
    <source>
        <dbReference type="SAM" id="MobiDB-lite"/>
    </source>
</evidence>
<reference evidence="3 4" key="1">
    <citation type="journal article" date="2018" name="Nat. Ecol. Evol.">
        <title>Pezizomycetes genomes reveal the molecular basis of ectomycorrhizal truffle lifestyle.</title>
        <authorList>
            <person name="Murat C."/>
            <person name="Payen T."/>
            <person name="Noel B."/>
            <person name="Kuo A."/>
            <person name="Morin E."/>
            <person name="Chen J."/>
            <person name="Kohler A."/>
            <person name="Krizsan K."/>
            <person name="Balestrini R."/>
            <person name="Da Silva C."/>
            <person name="Montanini B."/>
            <person name="Hainaut M."/>
            <person name="Levati E."/>
            <person name="Barry K.W."/>
            <person name="Belfiori B."/>
            <person name="Cichocki N."/>
            <person name="Clum A."/>
            <person name="Dockter R.B."/>
            <person name="Fauchery L."/>
            <person name="Guy J."/>
            <person name="Iotti M."/>
            <person name="Le Tacon F."/>
            <person name="Lindquist E.A."/>
            <person name="Lipzen A."/>
            <person name="Malagnac F."/>
            <person name="Mello A."/>
            <person name="Molinier V."/>
            <person name="Miyauchi S."/>
            <person name="Poulain J."/>
            <person name="Riccioni C."/>
            <person name="Rubini A."/>
            <person name="Sitrit Y."/>
            <person name="Splivallo R."/>
            <person name="Traeger S."/>
            <person name="Wang M."/>
            <person name="Zifcakova L."/>
            <person name="Wipf D."/>
            <person name="Zambonelli A."/>
            <person name="Paolocci F."/>
            <person name="Nowrousian M."/>
            <person name="Ottonello S."/>
            <person name="Baldrian P."/>
            <person name="Spatafora J.W."/>
            <person name="Henrissat B."/>
            <person name="Nagy L.G."/>
            <person name="Aury J.M."/>
            <person name="Wincker P."/>
            <person name="Grigoriev I.V."/>
            <person name="Bonfante P."/>
            <person name="Martin F.M."/>
        </authorList>
    </citation>
    <scope>NUCLEOTIDE SEQUENCE [LARGE SCALE GENOMIC DNA]</scope>
    <source>
        <strain evidence="3 4">RN42</strain>
    </source>
</reference>
<proteinExistence type="inferred from homology"/>
<dbReference type="Proteomes" id="UP000275078">
    <property type="component" value="Unassembled WGS sequence"/>
</dbReference>
<evidence type="ECO:0000256" key="1">
    <source>
        <dbReference type="ARBA" id="ARBA00005350"/>
    </source>
</evidence>
<protein>
    <submittedName>
        <fullName evidence="3">Scramblase-domain-containing protein</fullName>
    </submittedName>
</protein>
<comment type="similarity">
    <text evidence="1">Belongs to the phospholipid scramblase family.</text>
</comment>
<dbReference type="PANTHER" id="PTHR23248">
    <property type="entry name" value="PHOSPHOLIPID SCRAMBLASE-RELATED"/>
    <property type="match status" value="1"/>
</dbReference>
<feature type="region of interest" description="Disordered" evidence="2">
    <location>
        <begin position="375"/>
        <end position="473"/>
    </location>
</feature>
<dbReference type="STRING" id="1160509.A0A3N4IJG7"/>
<dbReference type="InterPro" id="IPR005552">
    <property type="entry name" value="Scramblase"/>
</dbReference>
<sequence>MEATMLLRLLPRATRNISCLRLPSASYSTLRSGAGPRSGPRNRLVKPNTTRTNRQHPLYQEYDQPPQNHGFEGEGPDPLLAPVNIPHDPHGVLTLDHPAAGILSNSAIIIQRQLELGNLLLGFEQANKYVILDPQGNHIGFIAEEESGIAKILQRQWFRTHRAFTAHVFDKHQKEVLVFRRPFSFINSRIQVWDLQNAKLVGEAHQEWALLRRKYNLFLSHDPPTPSSASPAGTSLEKYNPNQETTMTQFAYVDEPLLSWDFSLLDQSSTRLGSVNRNFGGFGREIFTDTGSYVLQMDSVGQEVLEVPGQHWIDDGRVITGDVAKRGMTLDERAVMLATAVCIDFDYFSRHSSVGSHGAFGGHGGFMPIWFPGTGSSDLHQGDGGEQSGGISSGVVGGEQSGGTSSGVSGSEQNGETTWGESHTEQSGETTWGETGSEKSGETTWGESHSEQSGEPTWGESDSNDGDWGGWSD</sequence>
<dbReference type="GO" id="GO:0017128">
    <property type="term" value="F:phospholipid scramblase activity"/>
    <property type="evidence" value="ECO:0007669"/>
    <property type="project" value="InterPro"/>
</dbReference>
<name>A0A3N4IJG7_ASCIM</name>
<evidence type="ECO:0000313" key="4">
    <source>
        <dbReference type="Proteomes" id="UP000275078"/>
    </source>
</evidence>
<feature type="region of interest" description="Disordered" evidence="2">
    <location>
        <begin position="28"/>
        <end position="80"/>
    </location>
</feature>